<evidence type="ECO:0000313" key="1">
    <source>
        <dbReference type="EMBL" id="XDU72721.1"/>
    </source>
</evidence>
<proteinExistence type="predicted"/>
<sequence>MDIHLDSAKKCWMNVPSNIDFGKISPGGTATQTLSILNNTPSAGGYLQITSRDLISGGVLQLGGSDQLTVTTDSAHFSANQWNYTSASIPYQDDLPLTLKVSKNAKPGTYHSLLNATLSCP</sequence>
<evidence type="ECO:0008006" key="2">
    <source>
        <dbReference type="Google" id="ProtNLM"/>
    </source>
</evidence>
<accession>A0AB39VR87</accession>
<reference evidence="1" key="1">
    <citation type="submission" date="2024-07" db="EMBL/GenBank/DDBJ databases">
        <authorList>
            <person name="Biller S.J."/>
        </authorList>
    </citation>
    <scope>NUCLEOTIDE SEQUENCE</scope>
    <source>
        <strain evidence="1">WC2420</strain>
    </source>
</reference>
<gene>
    <name evidence="1" type="ORF">AB3G37_00900</name>
</gene>
<name>A0AB39VR87_9GAMM</name>
<dbReference type="EMBL" id="CP165628">
    <property type="protein sequence ID" value="XDU72721.1"/>
    <property type="molecule type" value="Genomic_DNA"/>
</dbReference>
<organism evidence="1">
    <name type="scientific">Rouxiella sp. WC2420</name>
    <dbReference type="NCBI Taxonomy" id="3234145"/>
    <lineage>
        <taxon>Bacteria</taxon>
        <taxon>Pseudomonadati</taxon>
        <taxon>Pseudomonadota</taxon>
        <taxon>Gammaproteobacteria</taxon>
        <taxon>Enterobacterales</taxon>
        <taxon>Yersiniaceae</taxon>
        <taxon>Rouxiella</taxon>
    </lineage>
</organism>
<dbReference type="AlphaFoldDB" id="A0AB39VR87"/>
<dbReference type="RefSeq" id="WP_369789429.1">
    <property type="nucleotide sequence ID" value="NZ_CP165628.1"/>
</dbReference>
<protein>
    <recommendedName>
        <fullName evidence="2">Fimbrial protein</fullName>
    </recommendedName>
</protein>